<accession>H8GSC2</accession>
<sequence>MVSGSLHDCNDEVLRAFLVGGGQDLYLCVKVFSPLLFALAAHYRLAQPEEAIYLVFEEVRRQAACWEPSGLPAQLWIAGLARRRFETLGRAGSAA</sequence>
<evidence type="ECO:0000313" key="1">
    <source>
        <dbReference type="EMBL" id="AFD25195.1"/>
    </source>
</evidence>
<organism evidence="1 2">
    <name type="scientific">Deinococcus gobiensis (strain DSM 21396 / JCM 16679 / CGMCC 1.7299 / I-0)</name>
    <dbReference type="NCBI Taxonomy" id="745776"/>
    <lineage>
        <taxon>Bacteria</taxon>
        <taxon>Thermotogati</taxon>
        <taxon>Deinococcota</taxon>
        <taxon>Deinococci</taxon>
        <taxon>Deinococcales</taxon>
        <taxon>Deinococcaceae</taxon>
        <taxon>Deinococcus</taxon>
    </lineage>
</organism>
<evidence type="ECO:0000313" key="2">
    <source>
        <dbReference type="Proteomes" id="UP000007575"/>
    </source>
</evidence>
<gene>
    <name evidence="1" type="ordered locus">DGo_CA1268</name>
</gene>
<dbReference type="PATRIC" id="fig|745776.4.peg.1305"/>
<dbReference type="KEGG" id="dgo:DGo_CA1268"/>
<dbReference type="OrthoDB" id="72302at2"/>
<evidence type="ECO:0008006" key="3">
    <source>
        <dbReference type="Google" id="ProtNLM"/>
    </source>
</evidence>
<reference evidence="1 2" key="1">
    <citation type="journal article" date="2012" name="PLoS ONE">
        <title>Genome sequence and transcriptome analysis of the radioresistant bacterium Deinococcus gobiensis: insights into the extreme environmental adaptations.</title>
        <authorList>
            <person name="Yuan M."/>
            <person name="Chen M."/>
            <person name="Zhang W."/>
            <person name="Lu W."/>
            <person name="Wang J."/>
            <person name="Yang M."/>
            <person name="Zhao P."/>
            <person name="Tang R."/>
            <person name="Li X."/>
            <person name="Hao Y."/>
            <person name="Zhou Z."/>
            <person name="Zhan Y."/>
            <person name="Yu H."/>
            <person name="Teng C."/>
            <person name="Yan Y."/>
            <person name="Ping S."/>
            <person name="Wang Y."/>
            <person name="Lin M."/>
        </authorList>
    </citation>
    <scope>NUCLEOTIDE SEQUENCE [LARGE SCALE GENOMIC DNA]</scope>
    <source>
        <strain evidence="1 2">I-0</strain>
    </source>
</reference>
<dbReference type="AlphaFoldDB" id="H8GSC2"/>
<proteinExistence type="predicted"/>
<dbReference type="Proteomes" id="UP000007575">
    <property type="component" value="Chromosome"/>
</dbReference>
<dbReference type="HOGENOM" id="CLU_2368193_0_0_0"/>
<name>H8GSC2_DEIGI</name>
<protein>
    <recommendedName>
        <fullName evidence="3">RNA polymerase sigma-70 region 2 domain-containing protein</fullName>
    </recommendedName>
</protein>
<keyword evidence="2" id="KW-1185">Reference proteome</keyword>
<dbReference type="EMBL" id="CP002191">
    <property type="protein sequence ID" value="AFD25195.1"/>
    <property type="molecule type" value="Genomic_DNA"/>
</dbReference>